<protein>
    <recommendedName>
        <fullName evidence="3">HEAT repeat domain-containing protein</fullName>
    </recommendedName>
</protein>
<proteinExistence type="predicted"/>
<name>A0A7W7PGW2_STRNE</name>
<organism evidence="1 2">
    <name type="scientific">Streptomyces netropsis</name>
    <name type="common">Streptoverticillium netropsis</name>
    <dbReference type="NCBI Taxonomy" id="55404"/>
    <lineage>
        <taxon>Bacteria</taxon>
        <taxon>Bacillati</taxon>
        <taxon>Actinomycetota</taxon>
        <taxon>Actinomycetes</taxon>
        <taxon>Kitasatosporales</taxon>
        <taxon>Streptomycetaceae</taxon>
        <taxon>Streptomyces</taxon>
    </lineage>
</organism>
<evidence type="ECO:0000313" key="1">
    <source>
        <dbReference type="EMBL" id="MBB4888170.1"/>
    </source>
</evidence>
<comment type="caution">
    <text evidence="1">The sequence shown here is derived from an EMBL/GenBank/DDBJ whole genome shotgun (WGS) entry which is preliminary data.</text>
</comment>
<dbReference type="Gene3D" id="1.25.10.10">
    <property type="entry name" value="Leucine-rich Repeat Variant"/>
    <property type="match status" value="1"/>
</dbReference>
<dbReference type="AlphaFoldDB" id="A0A7W7PGW2"/>
<sequence>MKDYLHQSRRYVLRSEVSADDIDDFALAWGWPLVHETHRDRDEQVDGQLIWQGLPDVALHFIVDATSGVAYVVFTGDGRSSVEPFEQQFLDQVPLWGLDELFRAFDEAEDARTRAQHVLRMGLAAPPEFDEGVFRRISETVANSEPKVRYAGLWATTYTGYQRFVPVIRRVSLEDPEDYVRSRALSIVKAFEAEGSQ</sequence>
<dbReference type="InterPro" id="IPR011989">
    <property type="entry name" value="ARM-like"/>
</dbReference>
<accession>A0A7W7PGW2</accession>
<dbReference type="Proteomes" id="UP000556436">
    <property type="component" value="Unassembled WGS sequence"/>
</dbReference>
<evidence type="ECO:0008006" key="3">
    <source>
        <dbReference type="Google" id="ProtNLM"/>
    </source>
</evidence>
<evidence type="ECO:0000313" key="2">
    <source>
        <dbReference type="Proteomes" id="UP000556436"/>
    </source>
</evidence>
<keyword evidence="2" id="KW-1185">Reference proteome</keyword>
<reference evidence="1 2" key="1">
    <citation type="submission" date="2020-08" db="EMBL/GenBank/DDBJ databases">
        <title>Genomic Encyclopedia of Type Strains, Phase III (KMG-III): the genomes of soil and plant-associated and newly described type strains.</title>
        <authorList>
            <person name="Whitman W."/>
        </authorList>
    </citation>
    <scope>NUCLEOTIDE SEQUENCE [LARGE SCALE GENOMIC DNA]</scope>
    <source>
        <strain evidence="1 2">CECT 3265</strain>
    </source>
</reference>
<gene>
    <name evidence="1" type="ORF">FHS38_004238</name>
</gene>
<dbReference type="RefSeq" id="WP_184735545.1">
    <property type="nucleotide sequence ID" value="NZ_BMRW01000008.1"/>
</dbReference>
<dbReference type="EMBL" id="JACHJG010000008">
    <property type="protein sequence ID" value="MBB4888170.1"/>
    <property type="molecule type" value="Genomic_DNA"/>
</dbReference>